<gene>
    <name evidence="1" type="ORF">US40_C0003G0008</name>
</gene>
<reference evidence="1 2" key="1">
    <citation type="journal article" date="2015" name="Nature">
        <title>rRNA introns, odd ribosomes, and small enigmatic genomes across a large radiation of phyla.</title>
        <authorList>
            <person name="Brown C.T."/>
            <person name="Hug L.A."/>
            <person name="Thomas B.C."/>
            <person name="Sharon I."/>
            <person name="Castelle C.J."/>
            <person name="Singh A."/>
            <person name="Wilkins M.J."/>
            <person name="Williams K.H."/>
            <person name="Banfield J.F."/>
        </authorList>
    </citation>
    <scope>NUCLEOTIDE SEQUENCE [LARGE SCALE GENOMIC DNA]</scope>
</reference>
<dbReference type="AlphaFoldDB" id="A0A0G0JDB1"/>
<name>A0A0G0JDB1_9BACT</name>
<accession>A0A0G0JDB1</accession>
<comment type="caution">
    <text evidence="1">The sequence shown here is derived from an EMBL/GenBank/DDBJ whole genome shotgun (WGS) entry which is preliminary data.</text>
</comment>
<protein>
    <submittedName>
        <fullName evidence="1">Uncharacterized protein</fullName>
    </submittedName>
</protein>
<evidence type="ECO:0000313" key="1">
    <source>
        <dbReference type="EMBL" id="KKQ26156.1"/>
    </source>
</evidence>
<sequence length="131" mass="15889">MKKRTDKDILDLISDFKKSLDKKPPFTEMYEEVQMMKFKVRPIQGDLSAVNLNNEQFVKTLWSLGKLDEFFQKEFYRLTAKNKDLFMKVFDDIYAKYQQDLNRINLHWERIPRQSLLEVEIFKEAKKKKTN</sequence>
<organism evidence="1 2">
    <name type="scientific">Candidatus Roizmanbacteria bacterium GW2011_GWC2_37_13</name>
    <dbReference type="NCBI Taxonomy" id="1618486"/>
    <lineage>
        <taxon>Bacteria</taxon>
        <taxon>Candidatus Roizmaniibacteriota</taxon>
    </lineage>
</organism>
<dbReference type="EMBL" id="LBSV01000003">
    <property type="protein sequence ID" value="KKQ26156.1"/>
    <property type="molecule type" value="Genomic_DNA"/>
</dbReference>
<evidence type="ECO:0000313" key="2">
    <source>
        <dbReference type="Proteomes" id="UP000034917"/>
    </source>
</evidence>
<dbReference type="Proteomes" id="UP000034917">
    <property type="component" value="Unassembled WGS sequence"/>
</dbReference>
<proteinExistence type="predicted"/>